<evidence type="ECO:0000256" key="11">
    <source>
        <dbReference type="NCBIfam" id="TIGR00551"/>
    </source>
</evidence>
<dbReference type="InterPro" id="IPR036188">
    <property type="entry name" value="FAD/NAD-bd_sf"/>
</dbReference>
<dbReference type="EC" id="1.4.3.16" evidence="4 11"/>
<dbReference type="SUPFAM" id="SSF46977">
    <property type="entry name" value="Succinate dehydrogenase/fumarate reductase flavoprotein C-terminal domain"/>
    <property type="match status" value="1"/>
</dbReference>
<comment type="caution">
    <text evidence="16">The sequence shown here is derived from an EMBL/GenBank/DDBJ whole genome shotgun (WGS) entry which is preliminary data.</text>
</comment>
<dbReference type="InterPro" id="IPR015939">
    <property type="entry name" value="Fum_Rdtase/Succ_DH_flav-like_C"/>
</dbReference>
<evidence type="ECO:0000256" key="13">
    <source>
        <dbReference type="RuleBase" id="RU362049"/>
    </source>
</evidence>
<feature type="domain" description="Fumarate reductase/succinate dehydrogenase flavoprotein-like C-terminal" evidence="15">
    <location>
        <begin position="434"/>
        <end position="522"/>
    </location>
</feature>
<evidence type="ECO:0000256" key="6">
    <source>
        <dbReference type="ARBA" id="ARBA00022630"/>
    </source>
</evidence>
<dbReference type="Pfam" id="PF00890">
    <property type="entry name" value="FAD_binding_2"/>
    <property type="match status" value="1"/>
</dbReference>
<evidence type="ECO:0000256" key="2">
    <source>
        <dbReference type="ARBA" id="ARBA00004950"/>
    </source>
</evidence>
<dbReference type="AlphaFoldDB" id="F1TFH6"/>
<gene>
    <name evidence="16" type="ORF">Cpap_1440</name>
</gene>
<dbReference type="Gene3D" id="1.20.58.100">
    <property type="entry name" value="Fumarate reductase/succinate dehydrogenase flavoprotein-like, C-terminal domain"/>
    <property type="match status" value="1"/>
</dbReference>
<dbReference type="Proteomes" id="UP000003860">
    <property type="component" value="Unassembled WGS sequence"/>
</dbReference>
<proteinExistence type="inferred from homology"/>
<dbReference type="OrthoDB" id="9806724at2"/>
<dbReference type="NCBIfam" id="TIGR00551">
    <property type="entry name" value="nadB"/>
    <property type="match status" value="1"/>
</dbReference>
<dbReference type="SUPFAM" id="SSF51905">
    <property type="entry name" value="FAD/NAD(P)-binding domain"/>
    <property type="match status" value="1"/>
</dbReference>
<dbReference type="PIRSF" id="PIRSF000171">
    <property type="entry name" value="SDHA_APRA_LASPO"/>
    <property type="match status" value="1"/>
</dbReference>
<comment type="pathway">
    <text evidence="2 13">Cofactor biosynthesis; NAD(+) biosynthesis; iminoaspartate from L-aspartate (oxidase route): step 1/1.</text>
</comment>
<dbReference type="GO" id="GO:0005737">
    <property type="term" value="C:cytoplasm"/>
    <property type="evidence" value="ECO:0007669"/>
    <property type="project" value="UniProtKB-SubCell"/>
</dbReference>
<dbReference type="Pfam" id="PF02910">
    <property type="entry name" value="Succ_DH_flav_C"/>
    <property type="match status" value="1"/>
</dbReference>
<dbReference type="EMBL" id="ACXX02000011">
    <property type="protein sequence ID" value="EGD46900.1"/>
    <property type="molecule type" value="Genomic_DNA"/>
</dbReference>
<dbReference type="PANTHER" id="PTHR42716">
    <property type="entry name" value="L-ASPARTATE OXIDASE"/>
    <property type="match status" value="1"/>
</dbReference>
<dbReference type="Gene3D" id="3.90.700.10">
    <property type="entry name" value="Succinate dehydrogenase/fumarate reductase flavoprotein, catalytic domain"/>
    <property type="match status" value="1"/>
</dbReference>
<comment type="catalytic activity">
    <reaction evidence="10">
        <text>L-aspartate + O2 = iminosuccinate + H2O2</text>
        <dbReference type="Rhea" id="RHEA:25876"/>
        <dbReference type="ChEBI" id="CHEBI:15379"/>
        <dbReference type="ChEBI" id="CHEBI:16240"/>
        <dbReference type="ChEBI" id="CHEBI:29991"/>
        <dbReference type="ChEBI" id="CHEBI:77875"/>
        <dbReference type="EC" id="1.4.3.16"/>
    </reaction>
    <physiologicalReaction direction="left-to-right" evidence="10">
        <dbReference type="Rhea" id="RHEA:25877"/>
    </physiologicalReaction>
</comment>
<reference evidence="16" key="1">
    <citation type="submission" date="2009-07" db="EMBL/GenBank/DDBJ databases">
        <authorList>
            <consortium name="US DOE Joint Genome Institute (JGI-PGF)"/>
            <person name="Lucas S."/>
            <person name="Copeland A."/>
            <person name="Lapidus A."/>
            <person name="Glavina del Rio T."/>
            <person name="Tice H."/>
            <person name="Bruce D."/>
            <person name="Goodwin L."/>
            <person name="Pitluck S."/>
            <person name="Larimer F."/>
            <person name="Land M.L."/>
            <person name="Mouttaki H."/>
            <person name="He Z."/>
            <person name="Zhou J."/>
            <person name="Hemme C.L."/>
        </authorList>
    </citation>
    <scope>NUCLEOTIDE SEQUENCE [LARGE SCALE GENOMIC DNA]</scope>
    <source>
        <strain evidence="16">DSM 2782</strain>
    </source>
</reference>
<dbReference type="eggNOG" id="COG0029">
    <property type="taxonomic scope" value="Bacteria"/>
</dbReference>
<evidence type="ECO:0000313" key="16">
    <source>
        <dbReference type="EMBL" id="EGD46900.1"/>
    </source>
</evidence>
<dbReference type="GO" id="GO:0033765">
    <property type="term" value="F:steroid dehydrogenase activity, acting on the CH-CH group of donors"/>
    <property type="evidence" value="ECO:0007669"/>
    <property type="project" value="UniProtKB-ARBA"/>
</dbReference>
<reference evidence="16" key="2">
    <citation type="submission" date="2011-01" db="EMBL/GenBank/DDBJ databases">
        <title>The Non-contiguous Finished genome of Clostridium papyrosolvens.</title>
        <authorList>
            <person name="Lucas S."/>
            <person name="Copeland A."/>
            <person name="Lapidus A."/>
            <person name="Cheng J.-F."/>
            <person name="Goodwin L."/>
            <person name="Pitluck S."/>
            <person name="Misra M."/>
            <person name="Chertkov O."/>
            <person name="Detter J.C."/>
            <person name="Han C."/>
            <person name="Tapia R."/>
            <person name="Land M."/>
            <person name="Hauser L."/>
            <person name="Kyrpides N."/>
            <person name="Ivanova N."/>
            <person name="Pagani I."/>
            <person name="Mouttaki H."/>
            <person name="He Z."/>
            <person name="Zhou J."/>
            <person name="Hemme C.L."/>
            <person name="Woyke T."/>
        </authorList>
    </citation>
    <scope>NUCLEOTIDE SEQUENCE [LARGE SCALE GENOMIC DNA]</scope>
    <source>
        <strain evidence="16">DSM 2782</strain>
    </source>
</reference>
<keyword evidence="17" id="KW-1185">Reference proteome</keyword>
<keyword evidence="9 13" id="KW-0560">Oxidoreductase</keyword>
<comment type="cofactor">
    <cofactor evidence="1 13">
        <name>FAD</name>
        <dbReference type="ChEBI" id="CHEBI:57692"/>
    </cofactor>
</comment>
<name>F1TFH6_9FIRM</name>
<dbReference type="NCBIfam" id="NF004820">
    <property type="entry name" value="PRK06175.1"/>
    <property type="match status" value="1"/>
</dbReference>
<evidence type="ECO:0000256" key="7">
    <source>
        <dbReference type="ARBA" id="ARBA00022642"/>
    </source>
</evidence>
<dbReference type="Gene3D" id="3.50.50.60">
    <property type="entry name" value="FAD/NAD(P)-binding domain"/>
    <property type="match status" value="1"/>
</dbReference>
<dbReference type="PRINTS" id="PR00368">
    <property type="entry name" value="FADPNR"/>
</dbReference>
<comment type="similarity">
    <text evidence="3 13">Belongs to the FAD-dependent oxidoreductase 2 family. NadB subfamily.</text>
</comment>
<evidence type="ECO:0000256" key="3">
    <source>
        <dbReference type="ARBA" id="ARBA00008562"/>
    </source>
</evidence>
<dbReference type="SUPFAM" id="SSF56425">
    <property type="entry name" value="Succinate dehydrogenase/fumarate reductase flavoprotein, catalytic domain"/>
    <property type="match status" value="1"/>
</dbReference>
<keyword evidence="7 13" id="KW-0662">Pyridine nucleotide biosynthesis</keyword>
<accession>F1TFH6</accession>
<organism evidence="16 17">
    <name type="scientific">Ruminiclostridium papyrosolvens DSM 2782</name>
    <dbReference type="NCBI Taxonomy" id="588581"/>
    <lineage>
        <taxon>Bacteria</taxon>
        <taxon>Bacillati</taxon>
        <taxon>Bacillota</taxon>
        <taxon>Clostridia</taxon>
        <taxon>Eubacteriales</taxon>
        <taxon>Oscillospiraceae</taxon>
        <taxon>Ruminiclostridium</taxon>
    </lineage>
</organism>
<dbReference type="RefSeq" id="WP_004620961.1">
    <property type="nucleotide sequence ID" value="NZ_ACXX02000011.1"/>
</dbReference>
<evidence type="ECO:0000256" key="9">
    <source>
        <dbReference type="ARBA" id="ARBA00023002"/>
    </source>
</evidence>
<comment type="function">
    <text evidence="13">Catalyzes the oxidation of L-aspartate to iminoaspartate.</text>
</comment>
<dbReference type="InterPro" id="IPR005288">
    <property type="entry name" value="NadB"/>
</dbReference>
<evidence type="ECO:0000256" key="10">
    <source>
        <dbReference type="ARBA" id="ARBA00048305"/>
    </source>
</evidence>
<dbReference type="STRING" id="588581.Cpap_1440"/>
<dbReference type="InterPro" id="IPR037099">
    <property type="entry name" value="Fum_R/Succ_DH_flav-like_C_sf"/>
</dbReference>
<evidence type="ECO:0000313" key="17">
    <source>
        <dbReference type="Proteomes" id="UP000003860"/>
    </source>
</evidence>
<evidence type="ECO:0000256" key="12">
    <source>
        <dbReference type="PIRSR" id="PIRSR000171-1"/>
    </source>
</evidence>
<dbReference type="UniPathway" id="UPA00253">
    <property type="reaction ID" value="UER00326"/>
</dbReference>
<dbReference type="PANTHER" id="PTHR42716:SF2">
    <property type="entry name" value="L-ASPARTATE OXIDASE, CHLOROPLASTIC"/>
    <property type="match status" value="1"/>
</dbReference>
<evidence type="ECO:0000259" key="14">
    <source>
        <dbReference type="Pfam" id="PF00890"/>
    </source>
</evidence>
<dbReference type="GO" id="GO:0034628">
    <property type="term" value="P:'de novo' NAD+ biosynthetic process from L-aspartate"/>
    <property type="evidence" value="ECO:0007669"/>
    <property type="project" value="TreeGrafter"/>
</dbReference>
<dbReference type="GO" id="GO:0008734">
    <property type="term" value="F:L-aspartate oxidase activity"/>
    <property type="evidence" value="ECO:0007669"/>
    <property type="project" value="UniProtKB-UniRule"/>
</dbReference>
<evidence type="ECO:0000256" key="5">
    <source>
        <dbReference type="ARBA" id="ARBA00021901"/>
    </source>
</evidence>
<sequence>MEEDSNKVDVEVIRKDVLIIGSGIAGVYTALEIPDSFQIGIITKETLDISNSVLAQGGIAVSLDEKNDSPQLHFKDTLFAGAGLNDETSVWVLVEEAAENIRTLCSLGVNFDKSGQQLSLTREGAHSVNRIIHSGDTTGKEVCDKLIEVARKKKNISIFESHFAVDLIIQNGNCSGVIVYDEKPDKIKIFLSNSVVIATGGFGQIYSHTTNPEVATGDGVGMCLRAGAQAMDMEFVQFHPTVLYHPKDKSFLISEAVRGEGARLKNCKGEAFMKKYHELGELAPRDVVSRAIFKEMSLTDSKNVFLDITFKSREYLENRFPNIFKTCLDYGIDISKDFIPVAPAEHYCMGGIRTDVDGQTNIPGLYACGEVACTGIHGANRLASNSLLEGLVFGRKIARKIGTDGKHTNNLSVDSKISFVSNKASDAALKAMKEEIQAAMTKYVGIIRNHQSLEKAAEIINAVYKKYTDLSGFSLVKLEVLNMLTVAGLVIESALERKESRGAHYRTDFDKTDDVNWRKNIVKELEKGKMSSPF</sequence>
<dbReference type="FunFam" id="3.90.700.10:FF:000002">
    <property type="entry name" value="L-aspartate oxidase"/>
    <property type="match status" value="1"/>
</dbReference>
<keyword evidence="8 13" id="KW-0274">FAD</keyword>
<feature type="active site" description="Proton acceptor" evidence="12">
    <location>
        <position position="285"/>
    </location>
</feature>
<comment type="subcellular location">
    <subcellularLocation>
        <location evidence="13">Cytoplasm</location>
    </subcellularLocation>
</comment>
<dbReference type="InterPro" id="IPR027477">
    <property type="entry name" value="Succ_DH/fumarate_Rdtase_cat_sf"/>
</dbReference>
<protein>
    <recommendedName>
        <fullName evidence="5 11">L-aspartate oxidase</fullName>
        <ecNumber evidence="4 11">1.4.3.16</ecNumber>
    </recommendedName>
</protein>
<feature type="domain" description="FAD-dependent oxidoreductase 2 FAD-binding" evidence="14">
    <location>
        <begin position="16"/>
        <end position="387"/>
    </location>
</feature>
<evidence type="ECO:0000259" key="15">
    <source>
        <dbReference type="Pfam" id="PF02910"/>
    </source>
</evidence>
<evidence type="ECO:0000256" key="8">
    <source>
        <dbReference type="ARBA" id="ARBA00022827"/>
    </source>
</evidence>
<evidence type="ECO:0000256" key="4">
    <source>
        <dbReference type="ARBA" id="ARBA00012173"/>
    </source>
</evidence>
<evidence type="ECO:0000256" key="1">
    <source>
        <dbReference type="ARBA" id="ARBA00001974"/>
    </source>
</evidence>
<keyword evidence="6 13" id="KW-0285">Flavoprotein</keyword>
<dbReference type="InterPro" id="IPR003953">
    <property type="entry name" value="FAD-dep_OxRdtase_2_FAD-bd"/>
</dbReference>